<proteinExistence type="predicted"/>
<organism evidence="1 2">
    <name type="scientific">Pristionchus mayeri</name>
    <dbReference type="NCBI Taxonomy" id="1317129"/>
    <lineage>
        <taxon>Eukaryota</taxon>
        <taxon>Metazoa</taxon>
        <taxon>Ecdysozoa</taxon>
        <taxon>Nematoda</taxon>
        <taxon>Chromadorea</taxon>
        <taxon>Rhabditida</taxon>
        <taxon>Rhabditina</taxon>
        <taxon>Diplogasteromorpha</taxon>
        <taxon>Diplogasteroidea</taxon>
        <taxon>Neodiplogasteridae</taxon>
        <taxon>Pristionchus</taxon>
    </lineage>
</organism>
<feature type="non-terminal residue" evidence="1">
    <location>
        <position position="1"/>
    </location>
</feature>
<name>A0AAN5I769_9BILA</name>
<dbReference type="InterPro" id="IPR008974">
    <property type="entry name" value="TRAF-like"/>
</dbReference>
<feature type="non-terminal residue" evidence="1">
    <location>
        <position position="157"/>
    </location>
</feature>
<dbReference type="Proteomes" id="UP001328107">
    <property type="component" value="Unassembled WGS sequence"/>
</dbReference>
<evidence type="ECO:0000313" key="2">
    <source>
        <dbReference type="Proteomes" id="UP001328107"/>
    </source>
</evidence>
<evidence type="ECO:0000313" key="1">
    <source>
        <dbReference type="EMBL" id="GMR55047.1"/>
    </source>
</evidence>
<keyword evidence="2" id="KW-1185">Reference proteome</keyword>
<protein>
    <submittedName>
        <fullName evidence="1">Uncharacterized protein</fullName>
    </submittedName>
</protein>
<dbReference type="Gene3D" id="2.60.210.10">
    <property type="entry name" value="Apoptosis, Tumor Necrosis Factor Receptor Associated Protein 2, Chain A"/>
    <property type="match status" value="1"/>
</dbReference>
<reference evidence="2" key="1">
    <citation type="submission" date="2022-10" db="EMBL/GenBank/DDBJ databases">
        <title>Genome assembly of Pristionchus species.</title>
        <authorList>
            <person name="Yoshida K."/>
            <person name="Sommer R.J."/>
        </authorList>
    </citation>
    <scope>NUCLEOTIDE SEQUENCE [LARGE SCALE GENOMIC DNA]</scope>
    <source>
        <strain evidence="2">RS5460</strain>
    </source>
</reference>
<dbReference type="AlphaFoldDB" id="A0AAN5I769"/>
<accession>A0AAN5I769</accession>
<sequence>DGVIRLKVKKDTILRDPGCQITTYEYSPVVEVKGVPWKASASLANNCKIDSAIECCLRKSSDWNIDMDVGFILVNSDTSKNITVEDSYNFRFINPPYNPPVSKLKNCSKLIIDNSLIEPENGFINDLTFVIEIRFWITKMKGIRIPELTDFTYPNDP</sequence>
<gene>
    <name evidence="1" type="ORF">PMAYCL1PPCAC_25242</name>
</gene>
<dbReference type="SUPFAM" id="SSF49599">
    <property type="entry name" value="TRAF domain-like"/>
    <property type="match status" value="1"/>
</dbReference>
<comment type="caution">
    <text evidence="1">The sequence shown here is derived from an EMBL/GenBank/DDBJ whole genome shotgun (WGS) entry which is preliminary data.</text>
</comment>
<dbReference type="EMBL" id="BTRK01000005">
    <property type="protein sequence ID" value="GMR55047.1"/>
    <property type="molecule type" value="Genomic_DNA"/>
</dbReference>